<evidence type="ECO:0000259" key="4">
    <source>
        <dbReference type="Pfam" id="PF01979"/>
    </source>
</evidence>
<feature type="domain" description="Amidohydrolase-related" evidence="4">
    <location>
        <begin position="55"/>
        <end position="397"/>
    </location>
</feature>
<sequence length="433" mass="48977">MQSKILIKNACVLTMEKEEILKDQNIYILNNKIFHVGKEIQNFNPTYVIDAKKNLVMPGLINTHTHVAMTLLRNYVDDVNLEDWLFNYVFPIEDELTQKDIYYGALVGILEMIASGTTTFLDMYFFEDMAAKAAQKLKMRAFLGYGIAKNDLEARIIKTSNFFAKYEKNKLINPIVAPHAIYTNNDKSLQIAKELQEKFDALLTIHLNESRSEVENSLKEHNLTPVQKVDQFNLVNSKSIVAHAVHLNAKDIQTIKKNDATLVHNPISNLKLNSGIMDLLNLQNEGINITLGTDGAASNNTLDMFETIKIASLLSKYKNNTPIGIKAFDILKMATVNAAKALQMENELGKIQKGFLADLIIVDINNPAHKPQNNIINSLVYSTSKGDVLTTIVNGKVLYEDRKFKIIEQEQIEKILNQVEKIIKRVSKKIQKN</sequence>
<dbReference type="EC" id="3.5.4.28" evidence="5"/>
<dbReference type="AlphaFoldDB" id="A0A449AUU6"/>
<organism evidence="5 6">
    <name type="scientific">Mycoplasmopsis glycophila</name>
    <dbReference type="NCBI Taxonomy" id="171285"/>
    <lineage>
        <taxon>Bacteria</taxon>
        <taxon>Bacillati</taxon>
        <taxon>Mycoplasmatota</taxon>
        <taxon>Mycoplasmoidales</taxon>
        <taxon>Metamycoplasmataceae</taxon>
        <taxon>Mycoplasmopsis</taxon>
    </lineage>
</organism>
<dbReference type="GO" id="GO:0046872">
    <property type="term" value="F:metal ion binding"/>
    <property type="evidence" value="ECO:0007669"/>
    <property type="project" value="UniProtKB-KW"/>
</dbReference>
<dbReference type="KEGG" id="mgly:NCTC10194_00285"/>
<dbReference type="PANTHER" id="PTHR43794">
    <property type="entry name" value="AMINOHYDROLASE SSNA-RELATED"/>
    <property type="match status" value="1"/>
</dbReference>
<dbReference type="InterPro" id="IPR006680">
    <property type="entry name" value="Amidohydro-rel"/>
</dbReference>
<dbReference type="SUPFAM" id="SSF51556">
    <property type="entry name" value="Metallo-dependent hydrolases"/>
    <property type="match status" value="1"/>
</dbReference>
<dbReference type="Pfam" id="PF01979">
    <property type="entry name" value="Amidohydro_1"/>
    <property type="match status" value="1"/>
</dbReference>
<dbReference type="CDD" id="cd01298">
    <property type="entry name" value="ATZ_TRZ_like"/>
    <property type="match status" value="1"/>
</dbReference>
<evidence type="ECO:0000256" key="3">
    <source>
        <dbReference type="ARBA" id="ARBA00022833"/>
    </source>
</evidence>
<dbReference type="Gene3D" id="2.30.40.10">
    <property type="entry name" value="Urease, subunit C, domain 1"/>
    <property type="match status" value="1"/>
</dbReference>
<dbReference type="RefSeq" id="WP_027333793.1">
    <property type="nucleotide sequence ID" value="NZ_LR215024.1"/>
</dbReference>
<dbReference type="InterPro" id="IPR011059">
    <property type="entry name" value="Metal-dep_hydrolase_composite"/>
</dbReference>
<gene>
    <name evidence="5" type="primary">mtaD</name>
    <name evidence="5" type="ORF">NCTC10194_00285</name>
</gene>
<dbReference type="GO" id="GO:0050270">
    <property type="term" value="F:S-adenosylhomocysteine deaminase activity"/>
    <property type="evidence" value="ECO:0007669"/>
    <property type="project" value="UniProtKB-EC"/>
</dbReference>
<keyword evidence="1" id="KW-0479">Metal-binding</keyword>
<dbReference type="SUPFAM" id="SSF51338">
    <property type="entry name" value="Composite domain of metallo-dependent hydrolases"/>
    <property type="match status" value="1"/>
</dbReference>
<keyword evidence="2 5" id="KW-0378">Hydrolase</keyword>
<evidence type="ECO:0000313" key="6">
    <source>
        <dbReference type="Proteomes" id="UP000290815"/>
    </source>
</evidence>
<dbReference type="InterPro" id="IPR050287">
    <property type="entry name" value="MTA/SAH_deaminase"/>
</dbReference>
<name>A0A449AUU6_9BACT</name>
<dbReference type="FunFam" id="3.20.20.140:FF:000014">
    <property type="entry name" value="5-methylthioadenosine/S-adenosylhomocysteine deaminase"/>
    <property type="match status" value="1"/>
</dbReference>
<evidence type="ECO:0000256" key="1">
    <source>
        <dbReference type="ARBA" id="ARBA00022723"/>
    </source>
</evidence>
<evidence type="ECO:0000313" key="5">
    <source>
        <dbReference type="EMBL" id="VEU70281.1"/>
    </source>
</evidence>
<dbReference type="InterPro" id="IPR032466">
    <property type="entry name" value="Metal_Hydrolase"/>
</dbReference>
<evidence type="ECO:0000256" key="2">
    <source>
        <dbReference type="ARBA" id="ARBA00022801"/>
    </source>
</evidence>
<accession>A0A449AUU6</accession>
<reference evidence="5 6" key="1">
    <citation type="submission" date="2019-01" db="EMBL/GenBank/DDBJ databases">
        <authorList>
            <consortium name="Pathogen Informatics"/>
        </authorList>
    </citation>
    <scope>NUCLEOTIDE SEQUENCE [LARGE SCALE GENOMIC DNA]</scope>
    <source>
        <strain evidence="5 6">NCTC10194</strain>
    </source>
</reference>
<proteinExistence type="predicted"/>
<protein>
    <submittedName>
        <fullName evidence="5">5-methylthioadenosine/S-adenosylhomocysteine deaminase</fullName>
        <ecNumber evidence="5">3.5.4.28</ecNumber>
    </submittedName>
</protein>
<dbReference type="EMBL" id="LR215024">
    <property type="protein sequence ID" value="VEU70281.1"/>
    <property type="molecule type" value="Genomic_DNA"/>
</dbReference>
<dbReference type="PANTHER" id="PTHR43794:SF11">
    <property type="entry name" value="AMIDOHYDROLASE-RELATED DOMAIN-CONTAINING PROTEIN"/>
    <property type="match status" value="1"/>
</dbReference>
<keyword evidence="6" id="KW-1185">Reference proteome</keyword>
<dbReference type="Gene3D" id="3.20.20.140">
    <property type="entry name" value="Metal-dependent hydrolases"/>
    <property type="match status" value="1"/>
</dbReference>
<keyword evidence="3" id="KW-0862">Zinc</keyword>
<dbReference type="Proteomes" id="UP000290815">
    <property type="component" value="Chromosome"/>
</dbReference>